<dbReference type="Pfam" id="PF06027">
    <property type="entry name" value="SLC35F"/>
    <property type="match status" value="1"/>
</dbReference>
<dbReference type="PANTHER" id="PTHR14233:SF4">
    <property type="entry name" value="SOLUTE CARRIER FAMILY 35 MEMBER F2"/>
    <property type="match status" value="1"/>
</dbReference>
<feature type="transmembrane region" description="Helical" evidence="8">
    <location>
        <begin position="145"/>
        <end position="166"/>
    </location>
</feature>
<name>A0A504YCA0_FASGI</name>
<evidence type="ECO:0000256" key="2">
    <source>
        <dbReference type="ARBA" id="ARBA00007863"/>
    </source>
</evidence>
<evidence type="ECO:0000256" key="5">
    <source>
        <dbReference type="ARBA" id="ARBA00022989"/>
    </source>
</evidence>
<dbReference type="AlphaFoldDB" id="A0A504YCA0"/>
<reference evidence="9 10" key="1">
    <citation type="submission" date="2019-04" db="EMBL/GenBank/DDBJ databases">
        <title>Annotation for the trematode Fasciola gigantica.</title>
        <authorList>
            <person name="Choi Y.-J."/>
        </authorList>
    </citation>
    <scope>NUCLEOTIDE SEQUENCE [LARGE SCALE GENOMIC DNA]</scope>
    <source>
        <strain evidence="9">Uganda_cow_1</strain>
    </source>
</reference>
<feature type="transmembrane region" description="Helical" evidence="8">
    <location>
        <begin position="75"/>
        <end position="95"/>
    </location>
</feature>
<feature type="transmembrane region" description="Helical" evidence="8">
    <location>
        <begin position="244"/>
        <end position="267"/>
    </location>
</feature>
<feature type="transmembrane region" description="Helical" evidence="8">
    <location>
        <begin position="320"/>
        <end position="340"/>
    </location>
</feature>
<evidence type="ECO:0000256" key="1">
    <source>
        <dbReference type="ARBA" id="ARBA00004141"/>
    </source>
</evidence>
<protein>
    <submittedName>
        <fullName evidence="9">Solute carrier family 35 member F2</fullName>
    </submittedName>
</protein>
<feature type="transmembrane region" description="Helical" evidence="8">
    <location>
        <begin position="287"/>
        <end position="308"/>
    </location>
</feature>
<comment type="caution">
    <text evidence="9">The sequence shown here is derived from an EMBL/GenBank/DDBJ whole genome shotgun (WGS) entry which is preliminary data.</text>
</comment>
<evidence type="ECO:0000313" key="9">
    <source>
        <dbReference type="EMBL" id="TPP59262.1"/>
    </source>
</evidence>
<dbReference type="InterPro" id="IPR009262">
    <property type="entry name" value="SLC35_F1/F2/F6"/>
</dbReference>
<comment type="subcellular location">
    <subcellularLocation>
        <location evidence="1">Membrane</location>
        <topology evidence="1">Multi-pass membrane protein</topology>
    </subcellularLocation>
</comment>
<evidence type="ECO:0000256" key="7">
    <source>
        <dbReference type="ARBA" id="ARBA00037727"/>
    </source>
</evidence>
<dbReference type="Proteomes" id="UP000316759">
    <property type="component" value="Unassembled WGS sequence"/>
</dbReference>
<dbReference type="EMBL" id="SUNJ01010933">
    <property type="protein sequence ID" value="TPP59262.1"/>
    <property type="molecule type" value="Genomic_DNA"/>
</dbReference>
<feature type="transmembrane region" description="Helical" evidence="8">
    <location>
        <begin position="173"/>
        <end position="194"/>
    </location>
</feature>
<dbReference type="PANTHER" id="PTHR14233">
    <property type="entry name" value="DUF914-RELATED"/>
    <property type="match status" value="1"/>
</dbReference>
<keyword evidence="5 8" id="KW-1133">Transmembrane helix</keyword>
<evidence type="ECO:0000256" key="6">
    <source>
        <dbReference type="ARBA" id="ARBA00023136"/>
    </source>
</evidence>
<dbReference type="InterPro" id="IPR052221">
    <property type="entry name" value="SLC35F_Transporter"/>
</dbReference>
<organism evidence="9 10">
    <name type="scientific">Fasciola gigantica</name>
    <name type="common">Giant liver fluke</name>
    <dbReference type="NCBI Taxonomy" id="46835"/>
    <lineage>
        <taxon>Eukaryota</taxon>
        <taxon>Metazoa</taxon>
        <taxon>Spiralia</taxon>
        <taxon>Lophotrochozoa</taxon>
        <taxon>Platyhelminthes</taxon>
        <taxon>Trematoda</taxon>
        <taxon>Digenea</taxon>
        <taxon>Plagiorchiida</taxon>
        <taxon>Echinostomata</taxon>
        <taxon>Echinostomatoidea</taxon>
        <taxon>Fasciolidae</taxon>
        <taxon>Fasciola</taxon>
    </lineage>
</organism>
<keyword evidence="4 8" id="KW-0812">Transmembrane</keyword>
<comment type="function">
    <text evidence="7">Putative solute transporter.</text>
</comment>
<keyword evidence="10" id="KW-1185">Reference proteome</keyword>
<proteinExistence type="inferred from homology"/>
<accession>A0A504YCA0</accession>
<keyword evidence="3" id="KW-0813">Transport</keyword>
<evidence type="ECO:0000256" key="4">
    <source>
        <dbReference type="ARBA" id="ARBA00022692"/>
    </source>
</evidence>
<dbReference type="STRING" id="46835.A0A504YCA0"/>
<feature type="transmembrane region" description="Helical" evidence="8">
    <location>
        <begin position="116"/>
        <end position="139"/>
    </location>
</feature>
<dbReference type="GO" id="GO:0022857">
    <property type="term" value="F:transmembrane transporter activity"/>
    <property type="evidence" value="ECO:0007669"/>
    <property type="project" value="InterPro"/>
</dbReference>
<evidence type="ECO:0000313" key="10">
    <source>
        <dbReference type="Proteomes" id="UP000316759"/>
    </source>
</evidence>
<comment type="similarity">
    <text evidence="2">Belongs to the SLC35F solute transporter family.</text>
</comment>
<feature type="transmembrane region" description="Helical" evidence="8">
    <location>
        <begin position="39"/>
        <end position="63"/>
    </location>
</feature>
<dbReference type="OrthoDB" id="429955at2759"/>
<evidence type="ECO:0000256" key="8">
    <source>
        <dbReference type="SAM" id="Phobius"/>
    </source>
</evidence>
<feature type="transmembrane region" description="Helical" evidence="8">
    <location>
        <begin position="214"/>
        <end position="232"/>
    </location>
</feature>
<gene>
    <name evidence="9" type="ORF">FGIG_05323</name>
</gene>
<dbReference type="GO" id="GO:0016020">
    <property type="term" value="C:membrane"/>
    <property type="evidence" value="ECO:0007669"/>
    <property type="project" value="UniProtKB-SubCell"/>
</dbReference>
<feature type="transmembrane region" description="Helical" evidence="8">
    <location>
        <begin position="346"/>
        <end position="364"/>
    </location>
</feature>
<sequence length="376" mass="41654">MQETVKKLNGKKEYDELSSCMHSKIEGCRRICGGAKHVCLVLFVGQILAGLLGLSAVCAAMLSRLGFSLPLVQNIPHYLLLFLVFGTVQLCLRGLHPRPEMVIPEGKKVHTCSWPALYYLMAGCVDLHAFWATLAAYAYTNVTSIQLLDCLGIPTSMVLSYFLLSYRYAWTHYLGAGICLFGAVLMIGADILAVTDQTTELSAKTNITMNSNRTQVLFGDLLAVLGAILYGMSSVLQEHLTYKFGAVSYLTWFSLIGALFGTVYSLILEHGQLSTLIWTGLLNGKNIPMISLLYYFGYALSMFTLDFIMAFTIHRISAVFINLSLLSADIWGLLAGIWLFQVQFHYLYFASFFLIIAGASLFAIRNAKSHPVTIHE</sequence>
<evidence type="ECO:0000256" key="3">
    <source>
        <dbReference type="ARBA" id="ARBA00022448"/>
    </source>
</evidence>
<keyword evidence="6 8" id="KW-0472">Membrane</keyword>